<keyword evidence="10" id="KW-0943">RNA-mediated gene silencing</keyword>
<evidence type="ECO:0000256" key="11">
    <source>
        <dbReference type="ARBA" id="ARBA00035025"/>
    </source>
</evidence>
<feature type="compositionally biased region" description="Polar residues" evidence="13">
    <location>
        <begin position="274"/>
        <end position="284"/>
    </location>
</feature>
<feature type="region of interest" description="Disordered" evidence="13">
    <location>
        <begin position="268"/>
        <end position="295"/>
    </location>
</feature>
<dbReference type="PANTHER" id="PTHR21404:SF3">
    <property type="entry name" value="SMALL RNA 2'-O-METHYLTRANSFERASE"/>
    <property type="match status" value="1"/>
</dbReference>
<organism evidence="14 15">
    <name type="scientific">Pterulicium gracile</name>
    <dbReference type="NCBI Taxonomy" id="1884261"/>
    <lineage>
        <taxon>Eukaryota</taxon>
        <taxon>Fungi</taxon>
        <taxon>Dikarya</taxon>
        <taxon>Basidiomycota</taxon>
        <taxon>Agaricomycotina</taxon>
        <taxon>Agaricomycetes</taxon>
        <taxon>Agaricomycetidae</taxon>
        <taxon>Agaricales</taxon>
        <taxon>Pleurotineae</taxon>
        <taxon>Pterulaceae</taxon>
        <taxon>Pterulicium</taxon>
    </lineage>
</organism>
<dbReference type="GO" id="GO:0030422">
    <property type="term" value="P:siRNA processing"/>
    <property type="evidence" value="ECO:0007669"/>
    <property type="project" value="TreeGrafter"/>
</dbReference>
<feature type="compositionally biased region" description="Polar residues" evidence="13">
    <location>
        <begin position="679"/>
        <end position="688"/>
    </location>
</feature>
<evidence type="ECO:0000256" key="4">
    <source>
        <dbReference type="ARBA" id="ARBA00022603"/>
    </source>
</evidence>
<dbReference type="Gene3D" id="3.40.50.150">
    <property type="entry name" value="Vaccinia Virus protein VP39"/>
    <property type="match status" value="1"/>
</dbReference>
<dbReference type="PANTHER" id="PTHR21404">
    <property type="entry name" value="HEN1"/>
    <property type="match status" value="1"/>
</dbReference>
<dbReference type="GO" id="GO:0090486">
    <property type="term" value="F:small RNA 2'-O-methyltransferase activity"/>
    <property type="evidence" value="ECO:0007669"/>
    <property type="project" value="UniProtKB-EC"/>
</dbReference>
<evidence type="ECO:0000256" key="7">
    <source>
        <dbReference type="ARBA" id="ARBA00022723"/>
    </source>
</evidence>
<dbReference type="InterPro" id="IPR029063">
    <property type="entry name" value="SAM-dependent_MTases_sf"/>
</dbReference>
<sequence>MTTPEANQEAEIKVTFRPPLYEQRRLAVLNVLRKHDITEVLDVGCGEGELLAVLARAAPWLRPPPFETLVEGICASRDASTSAATATSTDEGMAEGSQEQHDIPQIQEPVKQDDRERLHQIAQRHLQSGAEDDVPSLRIKSLAGLDISAQDLAFSIAATAPQPQPTPYVYSPDSLPKNREGPLMIDLSEIRWENLEAKIWHGSLEVVNPEFIGTECITAMEVIEHLPPQVFPTFAPTILGIYHPKYLLVTTPSYTFNGRFSALMQPESESSSSQVQFDTPQPIGTNARAGGYLDPTGRTDRIFRHSDHKFEMTLDEFEEWCSSVAAEFGYEVKTWTIGTPLEKDPWGRDEQCGRASQVAEFVRKDGQDLEKQRDEAVKRYHQTSRSTAEPEPHVLLSHTSHPAHPCAQRPIPMHQVTSLVYSHMLEMRETFLRVEELWLPNNYLAMACGGWVEWLTAAVDACGEVPTGVEELSVTSGESGQPSGQEKLLLIKNSSALLSPSFAEQQPPPYGIDTTQTTDMLRINSSSSEDTLAKRSDWTIKLVTSRTRSIRPSWNPSAETSFDSIPEGWMPEEESRDFTYDDKGIDESVARHGDSWDVIHEVEEESAEWGERTMTADEIAGLDGEERDTRRDSSHTILATGQGWGDAGTESNPWSEDDGQGTSEFDPESYGHGWGNATPGGSHQSPWGRQSELADHDAAAWGRGDEDVVGKEEDWGKVDTPVLGVKGGLEPSISQPQVAPIAGYAEGEPTLLREKTPAANS</sequence>
<dbReference type="EC" id="2.1.1.386" evidence="11"/>
<reference evidence="14 15" key="1">
    <citation type="journal article" date="2019" name="Nat. Ecol. Evol.">
        <title>Megaphylogeny resolves global patterns of mushroom evolution.</title>
        <authorList>
            <person name="Varga T."/>
            <person name="Krizsan K."/>
            <person name="Foldi C."/>
            <person name="Dima B."/>
            <person name="Sanchez-Garcia M."/>
            <person name="Sanchez-Ramirez S."/>
            <person name="Szollosi G.J."/>
            <person name="Szarkandi J.G."/>
            <person name="Papp V."/>
            <person name="Albert L."/>
            <person name="Andreopoulos W."/>
            <person name="Angelini C."/>
            <person name="Antonin V."/>
            <person name="Barry K.W."/>
            <person name="Bougher N.L."/>
            <person name="Buchanan P."/>
            <person name="Buyck B."/>
            <person name="Bense V."/>
            <person name="Catcheside P."/>
            <person name="Chovatia M."/>
            <person name="Cooper J."/>
            <person name="Damon W."/>
            <person name="Desjardin D."/>
            <person name="Finy P."/>
            <person name="Geml J."/>
            <person name="Haridas S."/>
            <person name="Hughes K."/>
            <person name="Justo A."/>
            <person name="Karasinski D."/>
            <person name="Kautmanova I."/>
            <person name="Kiss B."/>
            <person name="Kocsube S."/>
            <person name="Kotiranta H."/>
            <person name="LaButti K.M."/>
            <person name="Lechner B.E."/>
            <person name="Liimatainen K."/>
            <person name="Lipzen A."/>
            <person name="Lukacs Z."/>
            <person name="Mihaltcheva S."/>
            <person name="Morgado L.N."/>
            <person name="Niskanen T."/>
            <person name="Noordeloos M.E."/>
            <person name="Ohm R.A."/>
            <person name="Ortiz-Santana B."/>
            <person name="Ovrebo C."/>
            <person name="Racz N."/>
            <person name="Riley R."/>
            <person name="Savchenko A."/>
            <person name="Shiryaev A."/>
            <person name="Soop K."/>
            <person name="Spirin V."/>
            <person name="Szebenyi C."/>
            <person name="Tomsovsky M."/>
            <person name="Tulloss R.E."/>
            <person name="Uehling J."/>
            <person name="Grigoriev I.V."/>
            <person name="Vagvolgyi C."/>
            <person name="Papp T."/>
            <person name="Martin F.M."/>
            <person name="Miettinen O."/>
            <person name="Hibbett D.S."/>
            <person name="Nagy L.G."/>
        </authorList>
    </citation>
    <scope>NUCLEOTIDE SEQUENCE [LARGE SCALE GENOMIC DNA]</scope>
    <source>
        <strain evidence="14 15">CBS 309.79</strain>
    </source>
</reference>
<evidence type="ECO:0000256" key="6">
    <source>
        <dbReference type="ARBA" id="ARBA00022691"/>
    </source>
</evidence>
<dbReference type="InterPro" id="IPR026610">
    <property type="entry name" value="Hen1"/>
</dbReference>
<keyword evidence="6" id="KW-0949">S-adenosyl-L-methionine</keyword>
<protein>
    <recommendedName>
        <fullName evidence="3">Small RNA 2'-O-methyltransferase</fullName>
        <ecNumber evidence="11">2.1.1.386</ecNumber>
    </recommendedName>
</protein>
<dbReference type="GO" id="GO:0005634">
    <property type="term" value="C:nucleus"/>
    <property type="evidence" value="ECO:0007669"/>
    <property type="project" value="TreeGrafter"/>
</dbReference>
<evidence type="ECO:0000256" key="5">
    <source>
        <dbReference type="ARBA" id="ARBA00022679"/>
    </source>
</evidence>
<comment type="cofactor">
    <cofactor evidence="1">
        <name>Mg(2+)</name>
        <dbReference type="ChEBI" id="CHEBI:18420"/>
    </cofactor>
</comment>
<evidence type="ECO:0000256" key="2">
    <source>
        <dbReference type="ARBA" id="ARBA00009026"/>
    </source>
</evidence>
<keyword evidence="5" id="KW-0808">Transferase</keyword>
<comment type="similarity">
    <text evidence="2">Belongs to the methyltransferase superfamily. HEN1 family.</text>
</comment>
<gene>
    <name evidence="14" type="ORF">BDV98DRAFT_605952</name>
</gene>
<dbReference type="EMBL" id="ML178833">
    <property type="protein sequence ID" value="TFK99408.1"/>
    <property type="molecule type" value="Genomic_DNA"/>
</dbReference>
<dbReference type="Proteomes" id="UP000305067">
    <property type="component" value="Unassembled WGS sequence"/>
</dbReference>
<dbReference type="GO" id="GO:0003723">
    <property type="term" value="F:RNA binding"/>
    <property type="evidence" value="ECO:0007669"/>
    <property type="project" value="UniProtKB-KW"/>
</dbReference>
<feature type="region of interest" description="Disordered" evidence="13">
    <location>
        <begin position="604"/>
        <end position="715"/>
    </location>
</feature>
<evidence type="ECO:0000256" key="12">
    <source>
        <dbReference type="ARBA" id="ARBA00048418"/>
    </source>
</evidence>
<name>A0A5C3QGW9_9AGAR</name>
<keyword evidence="4" id="KW-0489">Methyltransferase</keyword>
<evidence type="ECO:0000256" key="1">
    <source>
        <dbReference type="ARBA" id="ARBA00001946"/>
    </source>
</evidence>
<dbReference type="OrthoDB" id="2154311at2759"/>
<keyword evidence="9" id="KW-0694">RNA-binding</keyword>
<comment type="catalytic activity">
    <reaction evidence="12">
        <text>small RNA 3'-end nucleotide + S-adenosyl-L-methionine = small RNA 3'-end 2'-O-methylnucleotide + S-adenosyl-L-homocysteine + H(+)</text>
        <dbReference type="Rhea" id="RHEA:37887"/>
        <dbReference type="Rhea" id="RHEA-COMP:10415"/>
        <dbReference type="Rhea" id="RHEA-COMP:10416"/>
        <dbReference type="ChEBI" id="CHEBI:15378"/>
        <dbReference type="ChEBI" id="CHEBI:57856"/>
        <dbReference type="ChEBI" id="CHEBI:59789"/>
        <dbReference type="ChEBI" id="CHEBI:74896"/>
        <dbReference type="ChEBI" id="CHEBI:74898"/>
        <dbReference type="EC" id="2.1.1.386"/>
    </reaction>
</comment>
<accession>A0A5C3QGW9</accession>
<feature type="compositionally biased region" description="Basic and acidic residues" evidence="13">
    <location>
        <begin position="692"/>
        <end position="715"/>
    </location>
</feature>
<keyword evidence="8" id="KW-0460">Magnesium</keyword>
<feature type="region of interest" description="Disordered" evidence="13">
    <location>
        <begin position="551"/>
        <end position="573"/>
    </location>
</feature>
<evidence type="ECO:0000256" key="13">
    <source>
        <dbReference type="SAM" id="MobiDB-lite"/>
    </source>
</evidence>
<evidence type="ECO:0000313" key="15">
    <source>
        <dbReference type="Proteomes" id="UP000305067"/>
    </source>
</evidence>
<proteinExistence type="inferred from homology"/>
<keyword evidence="7" id="KW-0479">Metal-binding</keyword>
<dbReference type="AlphaFoldDB" id="A0A5C3QGW9"/>
<dbReference type="GO" id="GO:0005737">
    <property type="term" value="C:cytoplasm"/>
    <property type="evidence" value="ECO:0007669"/>
    <property type="project" value="TreeGrafter"/>
</dbReference>
<evidence type="ECO:0000256" key="3">
    <source>
        <dbReference type="ARBA" id="ARBA00021330"/>
    </source>
</evidence>
<evidence type="ECO:0000313" key="14">
    <source>
        <dbReference type="EMBL" id="TFK99408.1"/>
    </source>
</evidence>
<evidence type="ECO:0000256" key="8">
    <source>
        <dbReference type="ARBA" id="ARBA00022842"/>
    </source>
</evidence>
<feature type="compositionally biased region" description="Polar residues" evidence="13">
    <location>
        <begin position="551"/>
        <end position="563"/>
    </location>
</feature>
<keyword evidence="15" id="KW-1185">Reference proteome</keyword>
<evidence type="ECO:0000256" key="10">
    <source>
        <dbReference type="ARBA" id="ARBA00023158"/>
    </source>
</evidence>
<feature type="region of interest" description="Disordered" evidence="13">
    <location>
        <begin position="81"/>
        <end position="105"/>
    </location>
</feature>
<dbReference type="GO" id="GO:0046872">
    <property type="term" value="F:metal ion binding"/>
    <property type="evidence" value="ECO:0007669"/>
    <property type="project" value="UniProtKB-KW"/>
</dbReference>
<dbReference type="GO" id="GO:0001510">
    <property type="term" value="P:RNA methylation"/>
    <property type="evidence" value="ECO:0007669"/>
    <property type="project" value="InterPro"/>
</dbReference>
<evidence type="ECO:0000256" key="9">
    <source>
        <dbReference type="ARBA" id="ARBA00022884"/>
    </source>
</evidence>